<gene>
    <name evidence="1" type="ORF">RPERSI_LOCUS28627</name>
</gene>
<name>A0ACA9S9W4_9GLOM</name>
<proteinExistence type="predicted"/>
<feature type="non-terminal residue" evidence="1">
    <location>
        <position position="1"/>
    </location>
</feature>
<dbReference type="EMBL" id="CAJVQC010105056">
    <property type="protein sequence ID" value="CAG8832896.1"/>
    <property type="molecule type" value="Genomic_DNA"/>
</dbReference>
<organism evidence="1 2">
    <name type="scientific">Racocetra persica</name>
    <dbReference type="NCBI Taxonomy" id="160502"/>
    <lineage>
        <taxon>Eukaryota</taxon>
        <taxon>Fungi</taxon>
        <taxon>Fungi incertae sedis</taxon>
        <taxon>Mucoromycota</taxon>
        <taxon>Glomeromycotina</taxon>
        <taxon>Glomeromycetes</taxon>
        <taxon>Diversisporales</taxon>
        <taxon>Gigasporaceae</taxon>
        <taxon>Racocetra</taxon>
    </lineage>
</organism>
<evidence type="ECO:0000313" key="1">
    <source>
        <dbReference type="EMBL" id="CAG8832896.1"/>
    </source>
</evidence>
<reference evidence="1" key="1">
    <citation type="submission" date="2021-06" db="EMBL/GenBank/DDBJ databases">
        <authorList>
            <person name="Kallberg Y."/>
            <person name="Tangrot J."/>
            <person name="Rosling A."/>
        </authorList>
    </citation>
    <scope>NUCLEOTIDE SEQUENCE</scope>
    <source>
        <strain evidence="1">MA461A</strain>
    </source>
</reference>
<accession>A0ACA9S9W4</accession>
<evidence type="ECO:0000313" key="2">
    <source>
        <dbReference type="Proteomes" id="UP000789920"/>
    </source>
</evidence>
<protein>
    <submittedName>
        <fullName evidence="1">9618_t:CDS:1</fullName>
    </submittedName>
</protein>
<keyword evidence="2" id="KW-1185">Reference proteome</keyword>
<dbReference type="Proteomes" id="UP000789920">
    <property type="component" value="Unassembled WGS sequence"/>
</dbReference>
<comment type="caution">
    <text evidence="1">The sequence shown here is derived from an EMBL/GenBank/DDBJ whole genome shotgun (WGS) entry which is preliminary data.</text>
</comment>
<sequence length="93" mass="10708">VMLSDIEELFPVQLFVEETHRSQHMLVVSQSKVSRINLSLQAHDYAIMACRIHHSSGIKIALKLLAPYNNTSAIHFRHVRETNKNICTEQQLK</sequence>